<comment type="subunit">
    <text evidence="1">Heterotrimer of A, B and C subunits.</text>
</comment>
<dbReference type="Pfam" id="PF02686">
    <property type="entry name" value="GatC"/>
    <property type="match status" value="1"/>
</dbReference>
<dbReference type="EMBL" id="CP011126">
    <property type="protein sequence ID" value="AKQ33315.1"/>
    <property type="molecule type" value="Genomic_DNA"/>
</dbReference>
<gene>
    <name evidence="1 2" type="primary">gatC</name>
    <name evidence="2" type="ORF">CleRT_03500</name>
</gene>
<dbReference type="HAMAP" id="MF_00122">
    <property type="entry name" value="GatC"/>
    <property type="match status" value="1"/>
</dbReference>
<comment type="similarity">
    <text evidence="1">Belongs to the GatC family.</text>
</comment>
<dbReference type="RefSeq" id="WP_048874970.1">
    <property type="nucleotide sequence ID" value="NZ_CP011126.1"/>
</dbReference>
<proteinExistence type="inferred from homology"/>
<comment type="function">
    <text evidence="1">Allows the formation of correctly charged Asn-tRNA(Asn) or Gln-tRNA(Gln) through the transamidation of misacylated Asp-tRNA(Asn) or Glu-tRNA(Gln) in organisms which lack either or both of asparaginyl-tRNA or glutaminyl-tRNA synthetases. The reaction takes place in the presence of glutamine and ATP through an activated phospho-Asp-tRNA(Asn) or phospho-Glu-tRNA(Gln).</text>
</comment>
<dbReference type="InterPro" id="IPR003837">
    <property type="entry name" value="GatC"/>
</dbReference>
<accession>A0ABN4HNV1</accession>
<keyword evidence="1" id="KW-0436">Ligase</keyword>
<protein>
    <recommendedName>
        <fullName evidence="1">Aspartyl/glutamyl-tRNA(Asn/Gln) amidotransferase subunit C</fullName>
        <shortName evidence="1">Asp/Glu-ADT subunit C</shortName>
        <ecNumber evidence="1">6.3.5.-</ecNumber>
    </recommendedName>
</protein>
<dbReference type="Proteomes" id="UP000063965">
    <property type="component" value="Chromosome"/>
</dbReference>
<dbReference type="SUPFAM" id="SSF141000">
    <property type="entry name" value="Glu-tRNAGln amidotransferase C subunit"/>
    <property type="match status" value="1"/>
</dbReference>
<keyword evidence="1" id="KW-0547">Nucleotide-binding</keyword>
<keyword evidence="1" id="KW-0648">Protein biosynthesis</keyword>
<name>A0ABN4HNV1_9COXI</name>
<dbReference type="Gene3D" id="1.10.20.60">
    <property type="entry name" value="Glu-tRNAGln amidotransferase C subunit, N-terminal domain"/>
    <property type="match status" value="1"/>
</dbReference>
<dbReference type="EC" id="6.3.5.-" evidence="1"/>
<keyword evidence="3" id="KW-1185">Reference proteome</keyword>
<evidence type="ECO:0000313" key="2">
    <source>
        <dbReference type="EMBL" id="AKQ33315.1"/>
    </source>
</evidence>
<dbReference type="NCBIfam" id="TIGR00135">
    <property type="entry name" value="gatC"/>
    <property type="match status" value="1"/>
</dbReference>
<sequence length="99" mass="11181">MSTLNKSDIDKIANLAKLNISESENQLLGQNLNEILKLVDKMNQIDTSHIEPLAHSSSETQPFREDIVTESNQRTLFQKNAPQVETGLYMVPVVIENEE</sequence>
<dbReference type="PANTHER" id="PTHR15004">
    <property type="entry name" value="GLUTAMYL-TRNA(GLN) AMIDOTRANSFERASE SUBUNIT C, MITOCHONDRIAL"/>
    <property type="match status" value="1"/>
</dbReference>
<reference evidence="2 3" key="1">
    <citation type="journal article" date="2015" name="Genome Biol. Evol.">
        <title>Distinctive Genome Reduction Rates Revealed by Genomic Analyses of Two Coxiella-Like Endosymbionts in Ticks.</title>
        <authorList>
            <person name="Gottlieb Y."/>
            <person name="Lalzar I."/>
            <person name="Klasson L."/>
        </authorList>
    </citation>
    <scope>NUCLEOTIDE SEQUENCE [LARGE SCALE GENOMIC DNA]</scope>
    <source>
        <strain evidence="2 3">CRt</strain>
    </source>
</reference>
<dbReference type="InterPro" id="IPR036113">
    <property type="entry name" value="Asp/Glu-ADT_sf_sub_c"/>
</dbReference>
<organism evidence="2 3">
    <name type="scientific">Candidatus Coxiella mudrowiae</name>
    <dbReference type="NCBI Taxonomy" id="2054173"/>
    <lineage>
        <taxon>Bacteria</taxon>
        <taxon>Pseudomonadati</taxon>
        <taxon>Pseudomonadota</taxon>
        <taxon>Gammaproteobacteria</taxon>
        <taxon>Legionellales</taxon>
        <taxon>Coxiellaceae</taxon>
        <taxon>Coxiella</taxon>
    </lineage>
</organism>
<evidence type="ECO:0000256" key="1">
    <source>
        <dbReference type="HAMAP-Rule" id="MF_00122"/>
    </source>
</evidence>
<comment type="catalytic activity">
    <reaction evidence="1">
        <text>L-aspartyl-tRNA(Asn) + L-glutamine + ATP + H2O = L-asparaginyl-tRNA(Asn) + L-glutamate + ADP + phosphate + 2 H(+)</text>
        <dbReference type="Rhea" id="RHEA:14513"/>
        <dbReference type="Rhea" id="RHEA-COMP:9674"/>
        <dbReference type="Rhea" id="RHEA-COMP:9677"/>
        <dbReference type="ChEBI" id="CHEBI:15377"/>
        <dbReference type="ChEBI" id="CHEBI:15378"/>
        <dbReference type="ChEBI" id="CHEBI:29985"/>
        <dbReference type="ChEBI" id="CHEBI:30616"/>
        <dbReference type="ChEBI" id="CHEBI:43474"/>
        <dbReference type="ChEBI" id="CHEBI:58359"/>
        <dbReference type="ChEBI" id="CHEBI:78515"/>
        <dbReference type="ChEBI" id="CHEBI:78516"/>
        <dbReference type="ChEBI" id="CHEBI:456216"/>
    </reaction>
</comment>
<evidence type="ECO:0000313" key="3">
    <source>
        <dbReference type="Proteomes" id="UP000063965"/>
    </source>
</evidence>
<comment type="catalytic activity">
    <reaction evidence="1">
        <text>L-glutamyl-tRNA(Gln) + L-glutamine + ATP + H2O = L-glutaminyl-tRNA(Gln) + L-glutamate + ADP + phosphate + H(+)</text>
        <dbReference type="Rhea" id="RHEA:17521"/>
        <dbReference type="Rhea" id="RHEA-COMP:9681"/>
        <dbReference type="Rhea" id="RHEA-COMP:9684"/>
        <dbReference type="ChEBI" id="CHEBI:15377"/>
        <dbReference type="ChEBI" id="CHEBI:15378"/>
        <dbReference type="ChEBI" id="CHEBI:29985"/>
        <dbReference type="ChEBI" id="CHEBI:30616"/>
        <dbReference type="ChEBI" id="CHEBI:43474"/>
        <dbReference type="ChEBI" id="CHEBI:58359"/>
        <dbReference type="ChEBI" id="CHEBI:78520"/>
        <dbReference type="ChEBI" id="CHEBI:78521"/>
        <dbReference type="ChEBI" id="CHEBI:456216"/>
    </reaction>
</comment>
<dbReference type="PANTHER" id="PTHR15004:SF0">
    <property type="entry name" value="GLUTAMYL-TRNA(GLN) AMIDOTRANSFERASE SUBUNIT C, MITOCHONDRIAL"/>
    <property type="match status" value="1"/>
</dbReference>
<keyword evidence="1" id="KW-0067">ATP-binding</keyword>